<dbReference type="EMBL" id="FOKK01000009">
    <property type="protein sequence ID" value="SFB40616.1"/>
    <property type="molecule type" value="Genomic_DNA"/>
</dbReference>
<dbReference type="OrthoDB" id="9803916at2"/>
<accession>A0A1I1AT65</accession>
<name>A0A1I1AT65_9BACT</name>
<dbReference type="PANTHER" id="PTHR11203:SF49">
    <property type="entry name" value="BLL1145 PROTEIN"/>
    <property type="match status" value="1"/>
</dbReference>
<sequence length="329" mass="36745">MLEFTDKGIYCPRADVYIDPWKPVKSAIITHGHSDHARMGNGHYICHKDTVAILRLRLGLNIAVQGVDYNEGISINGVKISLHPAGHIIGSAQVRLEYKGEIWVVSGDYKLIPDGLSVPFEPVKCHHFITESTFGLPIYKFPPTQDIYTSINEWWQQNSAEGFNSIVIAYALGKSQSILHHLDQSIGEIYLHGAVANVNNTLNENGHNFPGIWVTPEMDRKAIKGSMIVAPPSALSTPWMSKFSPSRKALCSGWMQLRGARRRSGVDRGFVLSDHCDWNQLNEAVLATGAENIYVTHGYQTTYAKWLTERYHLNAVEMKTQFEPATGDV</sequence>
<dbReference type="PANTHER" id="PTHR11203">
    <property type="entry name" value="CLEAVAGE AND POLYADENYLATION SPECIFICITY FACTOR FAMILY MEMBER"/>
    <property type="match status" value="1"/>
</dbReference>
<protein>
    <submittedName>
        <fullName evidence="1">Putative mRNA 3-end processing factor</fullName>
    </submittedName>
</protein>
<dbReference type="SUPFAM" id="SSF56281">
    <property type="entry name" value="Metallo-hydrolase/oxidoreductase"/>
    <property type="match status" value="1"/>
</dbReference>
<dbReference type="GO" id="GO:0004521">
    <property type="term" value="F:RNA endonuclease activity"/>
    <property type="evidence" value="ECO:0007669"/>
    <property type="project" value="TreeGrafter"/>
</dbReference>
<dbReference type="STRING" id="237018.SAMN04489723_10965"/>
<keyword evidence="2" id="KW-1185">Reference proteome</keyword>
<evidence type="ECO:0000313" key="1">
    <source>
        <dbReference type="EMBL" id="SFB40616.1"/>
    </source>
</evidence>
<gene>
    <name evidence="1" type="ORF">SAMN04489723_10965</name>
</gene>
<evidence type="ECO:0000313" key="2">
    <source>
        <dbReference type="Proteomes" id="UP000198790"/>
    </source>
</evidence>
<dbReference type="InterPro" id="IPR026360">
    <property type="entry name" value="Xnuc_lig_assoc"/>
</dbReference>
<organism evidence="1 2">
    <name type="scientific">Algoriphagus aquimarinus</name>
    <dbReference type="NCBI Taxonomy" id="237018"/>
    <lineage>
        <taxon>Bacteria</taxon>
        <taxon>Pseudomonadati</taxon>
        <taxon>Bacteroidota</taxon>
        <taxon>Cytophagia</taxon>
        <taxon>Cytophagales</taxon>
        <taxon>Cyclobacteriaceae</taxon>
        <taxon>Algoriphagus</taxon>
    </lineage>
</organism>
<dbReference type="InterPro" id="IPR050698">
    <property type="entry name" value="MBL"/>
</dbReference>
<dbReference type="Proteomes" id="UP000198790">
    <property type="component" value="Unassembled WGS sequence"/>
</dbReference>
<dbReference type="InterPro" id="IPR036866">
    <property type="entry name" value="RibonucZ/Hydroxyglut_hydro"/>
</dbReference>
<reference evidence="1 2" key="1">
    <citation type="submission" date="2016-10" db="EMBL/GenBank/DDBJ databases">
        <authorList>
            <person name="de Groot N.N."/>
        </authorList>
    </citation>
    <scope>NUCLEOTIDE SEQUENCE [LARGE SCALE GENOMIC DNA]</scope>
    <source>
        <strain evidence="1 2">DSM 23399</strain>
    </source>
</reference>
<dbReference type="RefSeq" id="WP_092898072.1">
    <property type="nucleotide sequence ID" value="NZ_FOKK01000009.1"/>
</dbReference>
<dbReference type="NCBIfam" id="TIGR04122">
    <property type="entry name" value="Xnuc_lig_assoc"/>
    <property type="match status" value="1"/>
</dbReference>
<dbReference type="AlphaFoldDB" id="A0A1I1AT65"/>
<proteinExistence type="predicted"/>
<dbReference type="Gene3D" id="3.60.15.10">
    <property type="entry name" value="Ribonuclease Z/Hydroxyacylglutathione hydrolase-like"/>
    <property type="match status" value="1"/>
</dbReference>